<feature type="transmembrane region" description="Helical" evidence="11">
    <location>
        <begin position="374"/>
        <end position="400"/>
    </location>
</feature>
<feature type="transmembrane region" description="Helical" evidence="11">
    <location>
        <begin position="330"/>
        <end position="354"/>
    </location>
</feature>
<feature type="transmembrane region" description="Helical" evidence="11">
    <location>
        <begin position="108"/>
        <end position="130"/>
    </location>
</feature>
<dbReference type="PANTHER" id="PTHR11706:SF101">
    <property type="entry name" value="MANGANESE TRANSPORTER SMF1"/>
    <property type="match status" value="1"/>
</dbReference>
<dbReference type="EC" id="4.2.1.1" evidence="3"/>
<evidence type="ECO:0000256" key="9">
    <source>
        <dbReference type="ARBA" id="ARBA00048348"/>
    </source>
</evidence>
<evidence type="ECO:0000256" key="4">
    <source>
        <dbReference type="ARBA" id="ARBA00022692"/>
    </source>
</evidence>
<dbReference type="HAMAP" id="MF_00221">
    <property type="entry name" value="NRAMP"/>
    <property type="match status" value="1"/>
</dbReference>
<feature type="transmembrane region" description="Helical" evidence="11">
    <location>
        <begin position="258"/>
        <end position="277"/>
    </location>
</feature>
<feature type="transmembrane region" description="Helical" evidence="11">
    <location>
        <begin position="182"/>
        <end position="202"/>
    </location>
</feature>
<name>A0ABR3RJY1_9PLEO</name>
<evidence type="ECO:0000256" key="1">
    <source>
        <dbReference type="ARBA" id="ARBA00004141"/>
    </source>
</evidence>
<dbReference type="SUPFAM" id="SSF53056">
    <property type="entry name" value="beta-carbonic anhydrase, cab"/>
    <property type="match status" value="1"/>
</dbReference>
<protein>
    <recommendedName>
        <fullName evidence="3">carbonic anhydrase</fullName>
        <ecNumber evidence="3">4.2.1.1</ecNumber>
    </recommendedName>
</protein>
<keyword evidence="7 11" id="KW-0472">Membrane</keyword>
<comment type="subcellular location">
    <subcellularLocation>
        <location evidence="1">Membrane</location>
        <topology evidence="1">Multi-pass membrane protein</topology>
    </subcellularLocation>
</comment>
<dbReference type="SMART" id="SM00947">
    <property type="entry name" value="Pro_CA"/>
    <property type="match status" value="1"/>
</dbReference>
<evidence type="ECO:0000256" key="10">
    <source>
        <dbReference type="SAM" id="MobiDB-lite"/>
    </source>
</evidence>
<evidence type="ECO:0000256" key="5">
    <source>
        <dbReference type="ARBA" id="ARBA00022833"/>
    </source>
</evidence>
<dbReference type="Pfam" id="PF00484">
    <property type="entry name" value="Pro_CA"/>
    <property type="match status" value="1"/>
</dbReference>
<dbReference type="InterPro" id="IPR001046">
    <property type="entry name" value="NRAMP_fam"/>
</dbReference>
<evidence type="ECO:0000256" key="3">
    <source>
        <dbReference type="ARBA" id="ARBA00012925"/>
    </source>
</evidence>
<dbReference type="InterPro" id="IPR015892">
    <property type="entry name" value="Carbonic_anhydrase_CS"/>
</dbReference>
<accession>A0ABR3RJY1</accession>
<keyword evidence="8" id="KW-0456">Lyase</keyword>
<feature type="region of interest" description="Disordered" evidence="10">
    <location>
        <begin position="724"/>
        <end position="750"/>
    </location>
</feature>
<keyword evidence="5" id="KW-0862">Zinc</keyword>
<gene>
    <name evidence="12" type="primary">SMF3_1</name>
    <name evidence="12" type="ORF">SLS59_003975</name>
</gene>
<proteinExistence type="inferred from homology"/>
<dbReference type="CDD" id="cd00883">
    <property type="entry name" value="beta_CA_cladeA"/>
    <property type="match status" value="1"/>
</dbReference>
<sequence>MTIDQRQADNEDGRTNYKAFDGRRRRSNATREGDSGAAEAAVRPSALFNVDPDIVLPKRRGGIFGGAIEVVRKYLKFVGPGFMVAVAYIDPGNYATDVAAGASFEFKLLFIVLMSNIFAIFLQSLCIKLGSVTGMNLAENCKAHLPPWLNYILYFFAESAIVATDIAEVIGTAIALNILIKVPLVAGCAISIVDVLIILLFYSPSGTMRALRGFEAFVALLVLGVVVCFCFELSKIHASVGDVFYGYVPSSTLVKSQALYQACGILGATVMPHSLYLGSGIVQPRLREYDDQHNLTPSREADADSLTDELKYRPSLAAIKHCMSYSIAELAISLFTFALFVNSAILIIAGSSLYGQDEATDADLFSIHSLLSRSIAPIAGTLFALALLLSGTSAGIVCTIAGQMVSEGQLNWTMKPWLRRLVTRSISITPSIIIAGAVGQEGLSKALNGSQFALSVILPFVSAPLIWFTCRAQYMKVAVRPDHNVSPAEESTSADADDFVQMRNHWVTTAFAVVIWGVIVVMNVAALVFADSLERLMTGNAYYANKTTSKNPDAFAILAQGQSPQILWIGCADSRIPETTVCHCKPGEIFVHRNIANTIHADDINVASVVEYAVTHLKVNKVVVCGHTRCGGAIASLTDVDLGDTLNKWLLPLRELRQKHQAELDTLDDAARAARVAELNVHQSIDVLRQHSAIKKAVVERALMIHGLIYDLATGQLKVLEQTNGKPNANNDIVNSVDTVKEAQDPQTKA</sequence>
<feature type="compositionally biased region" description="Polar residues" evidence="10">
    <location>
        <begin position="724"/>
        <end position="738"/>
    </location>
</feature>
<dbReference type="PANTHER" id="PTHR11706">
    <property type="entry name" value="SOLUTE CARRIER PROTEIN FAMILY 11 MEMBER"/>
    <property type="match status" value="1"/>
</dbReference>
<feature type="transmembrane region" description="Helical" evidence="11">
    <location>
        <begin position="421"/>
        <end position="440"/>
    </location>
</feature>
<dbReference type="NCBIfam" id="NF037982">
    <property type="entry name" value="Nramp_1"/>
    <property type="match status" value="1"/>
</dbReference>
<organism evidence="12 13">
    <name type="scientific">Nothophoma quercina</name>
    <dbReference type="NCBI Taxonomy" id="749835"/>
    <lineage>
        <taxon>Eukaryota</taxon>
        <taxon>Fungi</taxon>
        <taxon>Dikarya</taxon>
        <taxon>Ascomycota</taxon>
        <taxon>Pezizomycotina</taxon>
        <taxon>Dothideomycetes</taxon>
        <taxon>Pleosporomycetidae</taxon>
        <taxon>Pleosporales</taxon>
        <taxon>Pleosporineae</taxon>
        <taxon>Didymellaceae</taxon>
        <taxon>Nothophoma</taxon>
    </lineage>
</organism>
<evidence type="ECO:0000313" key="12">
    <source>
        <dbReference type="EMBL" id="KAL1604182.1"/>
    </source>
</evidence>
<feature type="compositionally biased region" description="Basic and acidic residues" evidence="10">
    <location>
        <begin position="1"/>
        <end position="15"/>
    </location>
</feature>
<feature type="region of interest" description="Disordered" evidence="10">
    <location>
        <begin position="1"/>
        <end position="38"/>
    </location>
</feature>
<keyword evidence="6 11" id="KW-1133">Transmembrane helix</keyword>
<dbReference type="Gene3D" id="3.40.1050.10">
    <property type="entry name" value="Carbonic anhydrase"/>
    <property type="match status" value="1"/>
</dbReference>
<dbReference type="InterPro" id="IPR036874">
    <property type="entry name" value="Carbonic_anhydrase_sf"/>
</dbReference>
<comment type="caution">
    <text evidence="12">The sequence shown here is derived from an EMBL/GenBank/DDBJ whole genome shotgun (WGS) entry which is preliminary data.</text>
</comment>
<dbReference type="Proteomes" id="UP001521222">
    <property type="component" value="Unassembled WGS sequence"/>
</dbReference>
<dbReference type="PROSITE" id="PS00705">
    <property type="entry name" value="PROK_CO2_ANHYDRASE_2"/>
    <property type="match status" value="1"/>
</dbReference>
<evidence type="ECO:0000256" key="2">
    <source>
        <dbReference type="ARBA" id="ARBA00006217"/>
    </source>
</evidence>
<dbReference type="NCBIfam" id="TIGR01197">
    <property type="entry name" value="nramp"/>
    <property type="match status" value="1"/>
</dbReference>
<feature type="transmembrane region" description="Helical" evidence="11">
    <location>
        <begin position="151"/>
        <end position="176"/>
    </location>
</feature>
<evidence type="ECO:0000256" key="11">
    <source>
        <dbReference type="SAM" id="Phobius"/>
    </source>
</evidence>
<evidence type="ECO:0000256" key="8">
    <source>
        <dbReference type="ARBA" id="ARBA00023239"/>
    </source>
</evidence>
<dbReference type="InterPro" id="IPR001765">
    <property type="entry name" value="Carbonic_anhydrase"/>
</dbReference>
<keyword evidence="4 11" id="KW-0812">Transmembrane</keyword>
<comment type="similarity">
    <text evidence="2">Belongs to the beta-class carbonic anhydrase family.</text>
</comment>
<evidence type="ECO:0000256" key="7">
    <source>
        <dbReference type="ARBA" id="ARBA00023136"/>
    </source>
</evidence>
<comment type="catalytic activity">
    <reaction evidence="9">
        <text>hydrogencarbonate + H(+) = CO2 + H2O</text>
        <dbReference type="Rhea" id="RHEA:10748"/>
        <dbReference type="ChEBI" id="CHEBI:15377"/>
        <dbReference type="ChEBI" id="CHEBI:15378"/>
        <dbReference type="ChEBI" id="CHEBI:16526"/>
        <dbReference type="ChEBI" id="CHEBI:17544"/>
        <dbReference type="EC" id="4.2.1.1"/>
    </reaction>
</comment>
<feature type="transmembrane region" description="Helical" evidence="11">
    <location>
        <begin position="214"/>
        <end position="238"/>
    </location>
</feature>
<evidence type="ECO:0000313" key="13">
    <source>
        <dbReference type="Proteomes" id="UP001521222"/>
    </source>
</evidence>
<evidence type="ECO:0000256" key="6">
    <source>
        <dbReference type="ARBA" id="ARBA00022989"/>
    </source>
</evidence>
<dbReference type="PRINTS" id="PR00447">
    <property type="entry name" value="NATRESASSCMP"/>
</dbReference>
<reference evidence="12 13" key="1">
    <citation type="submission" date="2024-02" db="EMBL/GenBank/DDBJ databases">
        <title>De novo assembly and annotation of 12 fungi associated with fruit tree decline syndrome in Ontario, Canada.</title>
        <authorList>
            <person name="Sulman M."/>
            <person name="Ellouze W."/>
            <person name="Ilyukhin E."/>
        </authorList>
    </citation>
    <scope>NUCLEOTIDE SEQUENCE [LARGE SCALE GENOMIC DNA]</scope>
    <source>
        <strain evidence="12 13">M97-236</strain>
    </source>
</reference>
<feature type="transmembrane region" description="Helical" evidence="11">
    <location>
        <begin position="452"/>
        <end position="470"/>
    </location>
</feature>
<dbReference type="Pfam" id="PF01566">
    <property type="entry name" value="Nramp"/>
    <property type="match status" value="1"/>
</dbReference>
<keyword evidence="13" id="KW-1185">Reference proteome</keyword>
<dbReference type="EMBL" id="JAKIXB020000011">
    <property type="protein sequence ID" value="KAL1604182.1"/>
    <property type="molecule type" value="Genomic_DNA"/>
</dbReference>
<feature type="transmembrane region" description="Helical" evidence="11">
    <location>
        <begin position="506"/>
        <end position="530"/>
    </location>
</feature>